<name>A0A913ZZB6_PATMI</name>
<dbReference type="RefSeq" id="XP_038056406.1">
    <property type="nucleotide sequence ID" value="XM_038200478.1"/>
</dbReference>
<dbReference type="Gene3D" id="2.70.220.10">
    <property type="entry name" value="Ganglioside GM2 activator"/>
    <property type="match status" value="1"/>
</dbReference>
<dbReference type="InterPro" id="IPR036846">
    <property type="entry name" value="GM2-AP_sf"/>
</dbReference>
<protein>
    <recommendedName>
        <fullName evidence="3">MD-2-related lipid-recognition domain-containing protein</fullName>
    </recommendedName>
</protein>
<dbReference type="Pfam" id="PF02221">
    <property type="entry name" value="E1_DerP2_DerF2"/>
    <property type="match status" value="1"/>
</dbReference>
<evidence type="ECO:0000259" key="3">
    <source>
        <dbReference type="Pfam" id="PF02221"/>
    </source>
</evidence>
<dbReference type="GO" id="GO:0006689">
    <property type="term" value="P:ganglioside catabolic process"/>
    <property type="evidence" value="ECO:0007669"/>
    <property type="project" value="InterPro"/>
</dbReference>
<organism evidence="4 5">
    <name type="scientific">Patiria miniata</name>
    <name type="common">Bat star</name>
    <name type="synonym">Asterina miniata</name>
    <dbReference type="NCBI Taxonomy" id="46514"/>
    <lineage>
        <taxon>Eukaryota</taxon>
        <taxon>Metazoa</taxon>
        <taxon>Echinodermata</taxon>
        <taxon>Eleutherozoa</taxon>
        <taxon>Asterozoa</taxon>
        <taxon>Asteroidea</taxon>
        <taxon>Valvatacea</taxon>
        <taxon>Valvatida</taxon>
        <taxon>Asterinidae</taxon>
        <taxon>Patiria</taxon>
    </lineage>
</organism>
<dbReference type="SUPFAM" id="SSF63707">
    <property type="entry name" value="Ganglioside M2 (gm2) activator"/>
    <property type="match status" value="1"/>
</dbReference>
<evidence type="ECO:0000256" key="2">
    <source>
        <dbReference type="SAM" id="SignalP"/>
    </source>
</evidence>
<dbReference type="InterPro" id="IPR028996">
    <property type="entry name" value="GM2-AP"/>
</dbReference>
<sequence>MNFSIYISTLCLVAAALVFEDAIAINIAGYASSSDCGSSSAPVKGSFSLNPTGPNSLSFSANLHIDEELESPLKAVVKIQAKVAWWWHTLSCYGDRFGSCTYQDVCQFLPASNSTSGSCPAPFQDLPSCQCPLRTGTYSAESEFVIPSFELPSYYWMSSGYYWAQIKLYKGYREVGCNEIYFNEE</sequence>
<feature type="chain" id="PRO_5037619250" description="MD-2-related lipid-recognition domain-containing protein" evidence="2">
    <location>
        <begin position="25"/>
        <end position="185"/>
    </location>
</feature>
<dbReference type="GO" id="GO:0008047">
    <property type="term" value="F:enzyme activator activity"/>
    <property type="evidence" value="ECO:0007669"/>
    <property type="project" value="InterPro"/>
</dbReference>
<dbReference type="GO" id="GO:0005319">
    <property type="term" value="F:lipid transporter activity"/>
    <property type="evidence" value="ECO:0007669"/>
    <property type="project" value="TreeGrafter"/>
</dbReference>
<feature type="signal peptide" evidence="2">
    <location>
        <begin position="1"/>
        <end position="24"/>
    </location>
</feature>
<dbReference type="AlphaFoldDB" id="A0A913ZZB6"/>
<keyword evidence="5" id="KW-1185">Reference proteome</keyword>
<evidence type="ECO:0000256" key="1">
    <source>
        <dbReference type="ARBA" id="ARBA00022729"/>
    </source>
</evidence>
<accession>A0A913ZZB6</accession>
<feature type="domain" description="MD-2-related lipid-recognition" evidence="3">
    <location>
        <begin position="45"/>
        <end position="170"/>
    </location>
</feature>
<dbReference type="GeneID" id="119728293"/>
<keyword evidence="1 2" id="KW-0732">Signal</keyword>
<evidence type="ECO:0000313" key="4">
    <source>
        <dbReference type="EnsemblMetazoa" id="XP_038056406.1"/>
    </source>
</evidence>
<dbReference type="PANTHER" id="PTHR17357">
    <property type="entry name" value="GM2 GANGLIOSIDE ACTIVATOR PROTEIN"/>
    <property type="match status" value="1"/>
</dbReference>
<proteinExistence type="predicted"/>
<dbReference type="GO" id="GO:0009898">
    <property type="term" value="C:cytoplasmic side of plasma membrane"/>
    <property type="evidence" value="ECO:0007669"/>
    <property type="project" value="TreeGrafter"/>
</dbReference>
<dbReference type="InterPro" id="IPR003172">
    <property type="entry name" value="ML_dom"/>
</dbReference>
<dbReference type="Proteomes" id="UP000887568">
    <property type="component" value="Unplaced"/>
</dbReference>
<dbReference type="OrthoDB" id="6409159at2759"/>
<reference evidence="4" key="1">
    <citation type="submission" date="2022-11" db="UniProtKB">
        <authorList>
            <consortium name="EnsemblMetazoa"/>
        </authorList>
    </citation>
    <scope>IDENTIFICATION</scope>
</reference>
<evidence type="ECO:0000313" key="5">
    <source>
        <dbReference type="Proteomes" id="UP000887568"/>
    </source>
</evidence>
<dbReference type="EnsemblMetazoa" id="XM_038200478.1">
    <property type="protein sequence ID" value="XP_038056406.1"/>
    <property type="gene ID" value="LOC119728293"/>
</dbReference>
<dbReference type="PANTHER" id="PTHR17357:SF0">
    <property type="entry name" value="GANGLIOSIDE GM2 ACTIVATOR"/>
    <property type="match status" value="1"/>
</dbReference>